<dbReference type="Gene3D" id="3.10.129.10">
    <property type="entry name" value="Hotdog Thioesterase"/>
    <property type="match status" value="1"/>
</dbReference>
<dbReference type="eggNOG" id="COG2030">
    <property type="taxonomic scope" value="Bacteria"/>
</dbReference>
<comment type="caution">
    <text evidence="2">The sequence shown here is derived from an EMBL/GenBank/DDBJ whole genome shotgun (WGS) entry which is preliminary data.</text>
</comment>
<dbReference type="EMBL" id="AAMT01000002">
    <property type="protein sequence ID" value="EAQ14499.1"/>
    <property type="molecule type" value="Genomic_DNA"/>
</dbReference>
<proteinExistence type="predicted"/>
<evidence type="ECO:0000313" key="3">
    <source>
        <dbReference type="Proteomes" id="UP000002931"/>
    </source>
</evidence>
<dbReference type="CDD" id="cd03450">
    <property type="entry name" value="NodN"/>
    <property type="match status" value="1"/>
</dbReference>
<dbReference type="OrthoDB" id="9801735at2"/>
<name>A3VC16_9RHOB</name>
<dbReference type="RefSeq" id="WP_008333990.1">
    <property type="nucleotide sequence ID" value="NZ_CH902578.1"/>
</dbReference>
<accession>A3VC16</accession>
<dbReference type="AlphaFoldDB" id="A3VC16"/>
<reference evidence="2 3" key="1">
    <citation type="journal article" date="2010" name="J. Bacteriol.">
        <title>Genome sequences of Pelagibaca bermudensis HTCC2601T and Maritimibacter alkaliphilus HTCC2654T, the type strains of two marine Roseobacter genera.</title>
        <authorList>
            <person name="Thrash J.C."/>
            <person name="Cho J.C."/>
            <person name="Ferriera S."/>
            <person name="Johnson J."/>
            <person name="Vergin K.L."/>
            <person name="Giovannoni S.J."/>
        </authorList>
    </citation>
    <scope>NUCLEOTIDE SEQUENCE [LARGE SCALE GENOMIC DNA]</scope>
    <source>
        <strain evidence="2 3">HTCC2654</strain>
    </source>
</reference>
<dbReference type="HOGENOM" id="CLU_108911_1_0_5"/>
<feature type="domain" description="MaoC-like" evidence="1">
    <location>
        <begin position="11"/>
        <end position="126"/>
    </location>
</feature>
<evidence type="ECO:0000313" key="2">
    <source>
        <dbReference type="EMBL" id="EAQ14499.1"/>
    </source>
</evidence>
<dbReference type="Proteomes" id="UP000002931">
    <property type="component" value="Unassembled WGS sequence"/>
</dbReference>
<dbReference type="PANTHER" id="PTHR42993">
    <property type="entry name" value="MAOC-LIKE DEHYDRATASE DOMAIN-CONTAINING PROTEIN"/>
    <property type="match status" value="1"/>
</dbReference>
<organism evidence="2 3">
    <name type="scientific">Maritimibacter alkaliphilus HTCC2654</name>
    <dbReference type="NCBI Taxonomy" id="314271"/>
    <lineage>
        <taxon>Bacteria</taxon>
        <taxon>Pseudomonadati</taxon>
        <taxon>Pseudomonadota</taxon>
        <taxon>Alphaproteobacteria</taxon>
        <taxon>Rhodobacterales</taxon>
        <taxon>Roseobacteraceae</taxon>
        <taxon>Maritimibacter</taxon>
    </lineage>
</organism>
<dbReference type="InterPro" id="IPR002539">
    <property type="entry name" value="MaoC-like_dom"/>
</dbReference>
<dbReference type="SUPFAM" id="SSF54637">
    <property type="entry name" value="Thioesterase/thiol ester dehydrase-isomerase"/>
    <property type="match status" value="1"/>
</dbReference>
<sequence length="152" mass="16930">MTLDEYLSLQGRELGVSRWFDITQERIDAFAEVTEDHQYIHTDPVAAARSPFGGTIAHGFLTVSLLSAMTYDGVPAIDGTKMSVNYGFNKLRFLSPVKVGSRIRARFELKSCDTSRPGEITTVTKVTVEIDGAEKPALIAEWIGRRYLETNE</sequence>
<gene>
    <name evidence="2" type="ORF">RB2654_17556</name>
</gene>
<dbReference type="Pfam" id="PF01575">
    <property type="entry name" value="MaoC_dehydratas"/>
    <property type="match status" value="1"/>
</dbReference>
<dbReference type="PANTHER" id="PTHR42993:SF1">
    <property type="entry name" value="MAOC-LIKE DEHYDRATASE DOMAIN-CONTAINING PROTEIN"/>
    <property type="match status" value="1"/>
</dbReference>
<protein>
    <submittedName>
        <fullName evidence="2">NodN-like protein</fullName>
    </submittedName>
</protein>
<dbReference type="InterPro" id="IPR029069">
    <property type="entry name" value="HotDog_dom_sf"/>
</dbReference>
<keyword evidence="3" id="KW-1185">Reference proteome</keyword>
<dbReference type="STRING" id="314271.RB2654_17556"/>
<evidence type="ECO:0000259" key="1">
    <source>
        <dbReference type="Pfam" id="PF01575"/>
    </source>
</evidence>
<dbReference type="InterPro" id="IPR039375">
    <property type="entry name" value="NodN-like"/>
</dbReference>